<dbReference type="RefSeq" id="WP_264842925.1">
    <property type="nucleotide sequence ID" value="NZ_AP025628.1"/>
</dbReference>
<dbReference type="NCBIfam" id="TIGR01725">
    <property type="entry name" value="phge_HK97_gp10"/>
    <property type="match status" value="1"/>
</dbReference>
<evidence type="ECO:0008006" key="4">
    <source>
        <dbReference type="Google" id="ProtNLM"/>
    </source>
</evidence>
<evidence type="ECO:0000313" key="3">
    <source>
        <dbReference type="Proteomes" id="UP001163687"/>
    </source>
</evidence>
<dbReference type="Pfam" id="PF04883">
    <property type="entry name" value="HK97-gp10_like"/>
    <property type="match status" value="1"/>
</dbReference>
<reference evidence="2" key="1">
    <citation type="submission" date="2022-03" db="EMBL/GenBank/DDBJ databases">
        <title>Complete genome sequence of Caldinitratiruptor microaerophilus.</title>
        <authorList>
            <person name="Mukaiyama R."/>
            <person name="Nishiyama T."/>
            <person name="Ueda K."/>
        </authorList>
    </citation>
    <scope>NUCLEOTIDE SEQUENCE</scope>
    <source>
        <strain evidence="2">JCM 16183</strain>
    </source>
</reference>
<dbReference type="EMBL" id="AP025628">
    <property type="protein sequence ID" value="BDG59639.1"/>
    <property type="molecule type" value="Genomic_DNA"/>
</dbReference>
<evidence type="ECO:0000313" key="2">
    <source>
        <dbReference type="EMBL" id="BDG62336.1"/>
    </source>
</evidence>
<proteinExistence type="predicted"/>
<gene>
    <name evidence="1" type="ORF">caldi_07290</name>
    <name evidence="2" type="ORF">caldi_34260</name>
</gene>
<evidence type="ECO:0000313" key="1">
    <source>
        <dbReference type="EMBL" id="BDG59639.1"/>
    </source>
</evidence>
<accession>A0AA35CQY9</accession>
<dbReference type="AlphaFoldDB" id="A0AA35CQY9"/>
<dbReference type="KEGG" id="cmic:caldi_34260"/>
<dbReference type="Proteomes" id="UP001163687">
    <property type="component" value="Chromosome"/>
</dbReference>
<keyword evidence="3" id="KW-1185">Reference proteome</keyword>
<organism evidence="2 3">
    <name type="scientific">Caldinitratiruptor microaerophilus</name>
    <dbReference type="NCBI Taxonomy" id="671077"/>
    <lineage>
        <taxon>Bacteria</taxon>
        <taxon>Bacillati</taxon>
        <taxon>Bacillota</taxon>
        <taxon>Clostridia</taxon>
        <taxon>Eubacteriales</taxon>
        <taxon>Symbiobacteriaceae</taxon>
        <taxon>Caldinitratiruptor</taxon>
    </lineage>
</organism>
<protein>
    <recommendedName>
        <fullName evidence="4">Phage protein, HK97 gp10 family</fullName>
    </recommendedName>
</protein>
<name>A0AA35CQY9_9FIRM</name>
<dbReference type="InterPro" id="IPR010064">
    <property type="entry name" value="HK97-gp10_tail"/>
</dbReference>
<dbReference type="EMBL" id="AP025628">
    <property type="protein sequence ID" value="BDG62336.1"/>
    <property type="molecule type" value="Genomic_DNA"/>
</dbReference>
<dbReference type="KEGG" id="cmic:caldi_07290"/>
<sequence length="141" mass="15200">MKAEIKGARELIRAFDRLSDELKGQVLAEAAKAGAEVIRAEASRRAPRKTGDLARSIVAEVLEQAPGKVTVGVGPDKDRFYGRFVEFGHALVRGARKAEKKVVGHVPPHPFLRPALDEGAERAKQAIADELKAAIERAAKG</sequence>